<dbReference type="PROSITE" id="PS51257">
    <property type="entry name" value="PROKAR_LIPOPROTEIN"/>
    <property type="match status" value="1"/>
</dbReference>
<dbReference type="RefSeq" id="WP_005599492.1">
    <property type="nucleotide sequence ID" value="NZ_AFWE01000218.1"/>
</dbReference>
<dbReference type="eggNOG" id="COG0740">
    <property type="taxonomic scope" value="Bacteria"/>
</dbReference>
<organism evidence="2 3">
    <name type="scientific">Vibrio scophthalmi LMG 19158</name>
    <dbReference type="NCBI Taxonomy" id="870967"/>
    <lineage>
        <taxon>Bacteria</taxon>
        <taxon>Pseudomonadati</taxon>
        <taxon>Pseudomonadota</taxon>
        <taxon>Gammaproteobacteria</taxon>
        <taxon>Vibrionales</taxon>
        <taxon>Vibrionaceae</taxon>
        <taxon>Vibrio</taxon>
    </lineage>
</organism>
<protein>
    <recommendedName>
        <fullName evidence="4">Hydrolase, alpha/beta fold family protein</fullName>
    </recommendedName>
</protein>
<dbReference type="Proteomes" id="UP000004349">
    <property type="component" value="Unassembled WGS sequence"/>
</dbReference>
<reference evidence="2 3" key="1">
    <citation type="journal article" date="2012" name="Int. J. Syst. Evol. Microbiol.">
        <title>Vibrio caribbeanicus sp. nov., isolated from the marine sponge Scleritoderma cyanea.</title>
        <authorList>
            <person name="Hoffmann M."/>
            <person name="Monday S.R."/>
            <person name="Allard M.W."/>
            <person name="Strain E.A."/>
            <person name="Whittaker P."/>
            <person name="Naum M."/>
            <person name="McCarthy P.J."/>
            <person name="Lopez J.V."/>
            <person name="Fischer M."/>
            <person name="Brown E.W."/>
        </authorList>
    </citation>
    <scope>NUCLEOTIDE SEQUENCE [LARGE SCALE GENOMIC DNA]</scope>
    <source>
        <strain evidence="2 3">LMG 19158</strain>
    </source>
</reference>
<sequence length="201" mass="22430">MMKSALISGALLVLFGCAAPQYDSVYQSQCSFSLDGDEALTFKIKNDTAYLSGVVCDGSLDAFENMISQHPHIQMLVFESIDGSADDETNIDLAYRIREYGLDSYIAKTGHIASGGTDLFLAGVNRTVEPGAKIGVHSWSAGVDLEGKDLPRDHQEHNRYLDYYTDIGVNRDFYWFTLEAACANDMHYMSMEELRKYGFMK</sequence>
<comment type="caution">
    <text evidence="2">The sequence shown here is derived from an EMBL/GenBank/DDBJ whole genome shotgun (WGS) entry which is preliminary data.</text>
</comment>
<dbReference type="InterPro" id="IPR029045">
    <property type="entry name" value="ClpP/crotonase-like_dom_sf"/>
</dbReference>
<accession>F9RUM1</accession>
<keyword evidence="1" id="KW-0732">Signal</keyword>
<evidence type="ECO:0008006" key="4">
    <source>
        <dbReference type="Google" id="ProtNLM"/>
    </source>
</evidence>
<evidence type="ECO:0000313" key="2">
    <source>
        <dbReference type="EMBL" id="EGU30290.1"/>
    </source>
</evidence>
<dbReference type="SUPFAM" id="SSF52096">
    <property type="entry name" value="ClpP/crotonase"/>
    <property type="match status" value="1"/>
</dbReference>
<dbReference type="Gene3D" id="3.90.226.10">
    <property type="entry name" value="2-enoyl-CoA Hydratase, Chain A, domain 1"/>
    <property type="match status" value="1"/>
</dbReference>
<dbReference type="AlphaFoldDB" id="F9RUM1"/>
<feature type="signal peptide" evidence="1">
    <location>
        <begin position="1"/>
        <end position="18"/>
    </location>
</feature>
<evidence type="ECO:0000256" key="1">
    <source>
        <dbReference type="SAM" id="SignalP"/>
    </source>
</evidence>
<gene>
    <name evidence="2" type="ORF">VIS19158_07175</name>
</gene>
<evidence type="ECO:0000313" key="3">
    <source>
        <dbReference type="Proteomes" id="UP000004349"/>
    </source>
</evidence>
<feature type="chain" id="PRO_5003386984" description="Hydrolase, alpha/beta fold family protein" evidence="1">
    <location>
        <begin position="19"/>
        <end position="201"/>
    </location>
</feature>
<dbReference type="EMBL" id="AFWE01000218">
    <property type="protein sequence ID" value="EGU30290.1"/>
    <property type="molecule type" value="Genomic_DNA"/>
</dbReference>
<proteinExistence type="predicted"/>
<name>F9RUM1_9VIBR</name>